<keyword evidence="3" id="KW-1185">Reference proteome</keyword>
<organism evidence="2 3">
    <name type="scientific">Oceanobacillus locisalsi</name>
    <dbReference type="NCBI Taxonomy" id="546107"/>
    <lineage>
        <taxon>Bacteria</taxon>
        <taxon>Bacillati</taxon>
        <taxon>Bacillota</taxon>
        <taxon>Bacilli</taxon>
        <taxon>Bacillales</taxon>
        <taxon>Bacillaceae</taxon>
        <taxon>Oceanobacillus</taxon>
    </lineage>
</organism>
<dbReference type="EMBL" id="JBHTKK010000043">
    <property type="protein sequence ID" value="MFD1068232.1"/>
    <property type="molecule type" value="Genomic_DNA"/>
</dbReference>
<proteinExistence type="predicted"/>
<dbReference type="InterPro" id="IPR036873">
    <property type="entry name" value="Rhodanese-like_dom_sf"/>
</dbReference>
<comment type="caution">
    <text evidence="2">The sequence shown here is derived from an EMBL/GenBank/DDBJ whole genome shotgun (WGS) entry which is preliminary data.</text>
</comment>
<reference evidence="3" key="1">
    <citation type="journal article" date="2019" name="Int. J. Syst. Evol. Microbiol.">
        <title>The Global Catalogue of Microorganisms (GCM) 10K type strain sequencing project: providing services to taxonomists for standard genome sequencing and annotation.</title>
        <authorList>
            <consortium name="The Broad Institute Genomics Platform"/>
            <consortium name="The Broad Institute Genome Sequencing Center for Infectious Disease"/>
            <person name="Wu L."/>
            <person name="Ma J."/>
        </authorList>
    </citation>
    <scope>NUCLEOTIDE SEQUENCE [LARGE SCALE GENOMIC DNA]</scope>
    <source>
        <strain evidence="3">CCUG 56608</strain>
    </source>
</reference>
<dbReference type="PROSITE" id="PS50206">
    <property type="entry name" value="RHODANESE_3"/>
    <property type="match status" value="1"/>
</dbReference>
<dbReference type="SMART" id="SM00450">
    <property type="entry name" value="RHOD"/>
    <property type="match status" value="1"/>
</dbReference>
<dbReference type="CDD" id="cd00158">
    <property type="entry name" value="RHOD"/>
    <property type="match status" value="1"/>
</dbReference>
<dbReference type="Proteomes" id="UP001597041">
    <property type="component" value="Unassembled WGS sequence"/>
</dbReference>
<dbReference type="PANTHER" id="PTHR43031:SF17">
    <property type="entry name" value="SULFURTRANSFERASE YTWF-RELATED"/>
    <property type="match status" value="1"/>
</dbReference>
<dbReference type="Gene3D" id="3.40.250.10">
    <property type="entry name" value="Rhodanese-like domain"/>
    <property type="match status" value="1"/>
</dbReference>
<accession>A0ABW3NKI3</accession>
<dbReference type="InterPro" id="IPR050229">
    <property type="entry name" value="GlpE_sulfurtransferase"/>
</dbReference>
<evidence type="ECO:0000259" key="1">
    <source>
        <dbReference type="PROSITE" id="PS50206"/>
    </source>
</evidence>
<evidence type="ECO:0000313" key="2">
    <source>
        <dbReference type="EMBL" id="MFD1068232.1"/>
    </source>
</evidence>
<dbReference type="InterPro" id="IPR001763">
    <property type="entry name" value="Rhodanese-like_dom"/>
</dbReference>
<evidence type="ECO:0000313" key="3">
    <source>
        <dbReference type="Proteomes" id="UP001597041"/>
    </source>
</evidence>
<feature type="domain" description="Rhodanese" evidence="1">
    <location>
        <begin position="17"/>
        <end position="101"/>
    </location>
</feature>
<sequence>MEDMKKYSPEEVDSIKEKDHIQVIDVREDEEVAQGMIENALHIPLGEIQDAYTDLDKDKEYIMVCRSGRRSYNAAAFLQEQGFNAANMSGGMLEWPGEIIIK</sequence>
<protein>
    <submittedName>
        <fullName evidence="2">Rhodanese-like domain-containing protein</fullName>
    </submittedName>
</protein>
<dbReference type="Pfam" id="PF00581">
    <property type="entry name" value="Rhodanese"/>
    <property type="match status" value="1"/>
</dbReference>
<dbReference type="PANTHER" id="PTHR43031">
    <property type="entry name" value="FAD-DEPENDENT OXIDOREDUCTASE"/>
    <property type="match status" value="1"/>
</dbReference>
<dbReference type="SUPFAM" id="SSF52821">
    <property type="entry name" value="Rhodanese/Cell cycle control phosphatase"/>
    <property type="match status" value="1"/>
</dbReference>
<name>A0ABW3NKI3_9BACI</name>
<dbReference type="RefSeq" id="WP_379594534.1">
    <property type="nucleotide sequence ID" value="NZ_JBHTKK010000043.1"/>
</dbReference>
<gene>
    <name evidence="2" type="ORF">ACFQ19_19760</name>
</gene>